<keyword evidence="3" id="KW-0805">Transcription regulation</keyword>
<evidence type="ECO:0000256" key="1">
    <source>
        <dbReference type="ARBA" id="ARBA00011925"/>
    </source>
</evidence>
<feature type="non-terminal residue" evidence="6">
    <location>
        <position position="1"/>
    </location>
</feature>
<accession>A0AAE0FD46</accession>
<protein>
    <recommendedName>
        <fullName evidence="1">type I protein arginine methyltransferase</fullName>
        <ecNumber evidence="1">2.1.1.319</ecNumber>
    </recommendedName>
</protein>
<keyword evidence="7" id="KW-1185">Reference proteome</keyword>
<sequence>RVEVVQGKVEDLILPEKADILISEPMGTCLLNERMIETYLIARDKFLKQPPNGSEHLLLVVDAPVAVGICCCVVMHQWQWASAAARSCRVAVGICCCLAEARVAVGICRCVVDAQVAVGICCSVADARVAVSICCCVVDA</sequence>
<gene>
    <name evidence="6" type="ORF">CYMTET_33466</name>
</gene>
<evidence type="ECO:0000256" key="3">
    <source>
        <dbReference type="ARBA" id="ARBA00023015"/>
    </source>
</evidence>
<dbReference type="GO" id="GO:0035242">
    <property type="term" value="F:protein-arginine omega-N asymmetric methyltransferase activity"/>
    <property type="evidence" value="ECO:0007669"/>
    <property type="project" value="UniProtKB-EC"/>
</dbReference>
<dbReference type="InterPro" id="IPR025799">
    <property type="entry name" value="Arg_MeTrfase"/>
</dbReference>
<evidence type="ECO:0000256" key="2">
    <source>
        <dbReference type="ARBA" id="ARBA00022691"/>
    </source>
</evidence>
<keyword evidence="2" id="KW-0949">S-adenosyl-L-methionine</keyword>
<dbReference type="PANTHER" id="PTHR11006">
    <property type="entry name" value="PROTEIN ARGININE N-METHYLTRANSFERASE"/>
    <property type="match status" value="1"/>
</dbReference>
<dbReference type="Gene3D" id="3.40.50.150">
    <property type="entry name" value="Vaccinia Virus protein VP39"/>
    <property type="match status" value="1"/>
</dbReference>
<dbReference type="Proteomes" id="UP001190700">
    <property type="component" value="Unassembled WGS sequence"/>
</dbReference>
<comment type="catalytic activity">
    <reaction evidence="5">
        <text>L-arginyl-[protein] + 2 S-adenosyl-L-methionine = N(omega),N(omega)-dimethyl-L-arginyl-[protein] + 2 S-adenosyl-L-homocysteine + 2 H(+)</text>
        <dbReference type="Rhea" id="RHEA:48096"/>
        <dbReference type="Rhea" id="RHEA-COMP:10532"/>
        <dbReference type="Rhea" id="RHEA-COMP:11991"/>
        <dbReference type="ChEBI" id="CHEBI:15378"/>
        <dbReference type="ChEBI" id="CHEBI:29965"/>
        <dbReference type="ChEBI" id="CHEBI:57856"/>
        <dbReference type="ChEBI" id="CHEBI:59789"/>
        <dbReference type="ChEBI" id="CHEBI:61897"/>
        <dbReference type="EC" id="2.1.1.319"/>
    </reaction>
</comment>
<evidence type="ECO:0000313" key="7">
    <source>
        <dbReference type="Proteomes" id="UP001190700"/>
    </source>
</evidence>
<keyword evidence="4" id="KW-0804">Transcription</keyword>
<organism evidence="6 7">
    <name type="scientific">Cymbomonas tetramitiformis</name>
    <dbReference type="NCBI Taxonomy" id="36881"/>
    <lineage>
        <taxon>Eukaryota</taxon>
        <taxon>Viridiplantae</taxon>
        <taxon>Chlorophyta</taxon>
        <taxon>Pyramimonadophyceae</taxon>
        <taxon>Pyramimonadales</taxon>
        <taxon>Pyramimonadaceae</taxon>
        <taxon>Cymbomonas</taxon>
    </lineage>
</organism>
<evidence type="ECO:0000256" key="4">
    <source>
        <dbReference type="ARBA" id="ARBA00023163"/>
    </source>
</evidence>
<evidence type="ECO:0000256" key="5">
    <source>
        <dbReference type="ARBA" id="ARBA00049086"/>
    </source>
</evidence>
<evidence type="ECO:0000313" key="6">
    <source>
        <dbReference type="EMBL" id="KAK3257445.1"/>
    </source>
</evidence>
<dbReference type="EMBL" id="LGRX02020492">
    <property type="protein sequence ID" value="KAK3257445.1"/>
    <property type="molecule type" value="Genomic_DNA"/>
</dbReference>
<comment type="caution">
    <text evidence="6">The sequence shown here is derived from an EMBL/GenBank/DDBJ whole genome shotgun (WGS) entry which is preliminary data.</text>
</comment>
<proteinExistence type="predicted"/>
<reference evidence="6 7" key="1">
    <citation type="journal article" date="2015" name="Genome Biol. Evol.">
        <title>Comparative Genomics of a Bacterivorous Green Alga Reveals Evolutionary Causalities and Consequences of Phago-Mixotrophic Mode of Nutrition.</title>
        <authorList>
            <person name="Burns J.A."/>
            <person name="Paasch A."/>
            <person name="Narechania A."/>
            <person name="Kim E."/>
        </authorList>
    </citation>
    <scope>NUCLEOTIDE SEQUENCE [LARGE SCALE GENOMIC DNA]</scope>
    <source>
        <strain evidence="6 7">PLY_AMNH</strain>
    </source>
</reference>
<name>A0AAE0FD46_9CHLO</name>
<dbReference type="GO" id="GO:0070611">
    <property type="term" value="F:histone H3R2 methyltransferase activity"/>
    <property type="evidence" value="ECO:0007669"/>
    <property type="project" value="TreeGrafter"/>
</dbReference>
<dbReference type="InterPro" id="IPR029063">
    <property type="entry name" value="SAM-dependent_MTases_sf"/>
</dbReference>
<dbReference type="PANTHER" id="PTHR11006:SF10">
    <property type="entry name" value="HISTONE-ARGININE METHYLTRANSFERASE CARMER-RELATED"/>
    <property type="match status" value="1"/>
</dbReference>
<dbReference type="SUPFAM" id="SSF53335">
    <property type="entry name" value="S-adenosyl-L-methionine-dependent methyltransferases"/>
    <property type="match status" value="1"/>
</dbReference>
<dbReference type="EC" id="2.1.1.319" evidence="1"/>
<dbReference type="AlphaFoldDB" id="A0AAE0FD46"/>